<evidence type="ECO:0000313" key="1">
    <source>
        <dbReference type="EMBL" id="BBX58396.1"/>
    </source>
</evidence>
<evidence type="ECO:0000313" key="2">
    <source>
        <dbReference type="Proteomes" id="UP000467164"/>
    </source>
</evidence>
<keyword evidence="2" id="KW-1185">Reference proteome</keyword>
<reference evidence="1 2" key="1">
    <citation type="journal article" date="2019" name="Emerg. Microbes Infect.">
        <title>Comprehensive subspecies identification of 175 nontuberculous mycobacteria species based on 7547 genomic profiles.</title>
        <authorList>
            <person name="Matsumoto Y."/>
            <person name="Kinjo T."/>
            <person name="Motooka D."/>
            <person name="Nabeya D."/>
            <person name="Jung N."/>
            <person name="Uechi K."/>
            <person name="Horii T."/>
            <person name="Iida T."/>
            <person name="Fujita J."/>
            <person name="Nakamura S."/>
        </authorList>
    </citation>
    <scope>NUCLEOTIDE SEQUENCE [LARGE SCALE GENOMIC DNA]</scope>
    <source>
        <strain evidence="1 2">JCM 12657</strain>
    </source>
</reference>
<dbReference type="AlphaFoldDB" id="A0A7I7LED4"/>
<dbReference type="EMBL" id="AP022572">
    <property type="protein sequence ID" value="BBX58396.1"/>
    <property type="molecule type" value="Genomic_DNA"/>
</dbReference>
<sequence>MKRDRAEQIEQELLQPLAEALRAQLGDVGEVHVRNEPRLMSSERVEYTT</sequence>
<gene>
    <name evidence="1" type="ORF">MSHO_37410</name>
</gene>
<protein>
    <submittedName>
        <fullName evidence="1">Uncharacterized protein</fullName>
    </submittedName>
</protein>
<name>A0A7I7LED4_9MYCO</name>
<organism evidence="1 2">
    <name type="scientific">Mycobacterium shottsii</name>
    <dbReference type="NCBI Taxonomy" id="133549"/>
    <lineage>
        <taxon>Bacteria</taxon>
        <taxon>Bacillati</taxon>
        <taxon>Actinomycetota</taxon>
        <taxon>Actinomycetes</taxon>
        <taxon>Mycobacteriales</taxon>
        <taxon>Mycobacteriaceae</taxon>
        <taxon>Mycobacterium</taxon>
        <taxon>Mycobacterium ulcerans group</taxon>
    </lineage>
</organism>
<dbReference type="Proteomes" id="UP000467164">
    <property type="component" value="Chromosome"/>
</dbReference>
<dbReference type="KEGG" id="msho:MSHO_37410"/>
<accession>A0A7I7LED4</accession>
<proteinExistence type="predicted"/>
<dbReference type="RefSeq" id="WP_198965190.1">
    <property type="nucleotide sequence ID" value="NZ_AP022572.1"/>
</dbReference>